<dbReference type="Proteomes" id="UP000233551">
    <property type="component" value="Unassembled WGS sequence"/>
</dbReference>
<protein>
    <recommendedName>
        <fullName evidence="3">CCHC-type domain-containing protein</fullName>
    </recommendedName>
</protein>
<reference evidence="1 2" key="1">
    <citation type="submission" date="2017-11" db="EMBL/GenBank/DDBJ databases">
        <title>De-novo sequencing of pomegranate (Punica granatum L.) genome.</title>
        <authorList>
            <person name="Akparov Z."/>
            <person name="Amiraslanov A."/>
            <person name="Hajiyeva S."/>
            <person name="Abbasov M."/>
            <person name="Kaur K."/>
            <person name="Hamwieh A."/>
            <person name="Solovyev V."/>
            <person name="Salamov A."/>
            <person name="Braich B."/>
            <person name="Kosarev P."/>
            <person name="Mahmoud A."/>
            <person name="Hajiyev E."/>
            <person name="Babayeva S."/>
            <person name="Izzatullayeva V."/>
            <person name="Mammadov A."/>
            <person name="Mammadov A."/>
            <person name="Sharifova S."/>
            <person name="Ojaghi J."/>
            <person name="Eynullazada K."/>
            <person name="Bayramov B."/>
            <person name="Abdulazimova A."/>
            <person name="Shahmuradov I."/>
        </authorList>
    </citation>
    <scope>NUCLEOTIDE SEQUENCE [LARGE SCALE GENOMIC DNA]</scope>
    <source>
        <strain evidence="2">cv. AG2017</strain>
        <tissue evidence="1">Leaf</tissue>
    </source>
</reference>
<dbReference type="EMBL" id="PGOL01003645">
    <property type="protein sequence ID" value="PKI40212.1"/>
    <property type="molecule type" value="Genomic_DNA"/>
</dbReference>
<evidence type="ECO:0008006" key="3">
    <source>
        <dbReference type="Google" id="ProtNLM"/>
    </source>
</evidence>
<evidence type="ECO:0000313" key="1">
    <source>
        <dbReference type="EMBL" id="PKI40212.1"/>
    </source>
</evidence>
<dbReference type="PANTHER" id="PTHR34222">
    <property type="entry name" value="GAG_PRE-INTEGRS DOMAIN-CONTAINING PROTEIN"/>
    <property type="match status" value="1"/>
</dbReference>
<dbReference type="PANTHER" id="PTHR34222:SF79">
    <property type="entry name" value="RETROVIRUS-RELATED POL POLYPROTEIN FROM TRANSPOSON TNT 1-94"/>
    <property type="match status" value="1"/>
</dbReference>
<proteinExistence type="predicted"/>
<accession>A0A2I0I8B1</accession>
<gene>
    <name evidence="1" type="ORF">CRG98_039405</name>
</gene>
<organism evidence="1 2">
    <name type="scientific">Punica granatum</name>
    <name type="common">Pomegranate</name>
    <dbReference type="NCBI Taxonomy" id="22663"/>
    <lineage>
        <taxon>Eukaryota</taxon>
        <taxon>Viridiplantae</taxon>
        <taxon>Streptophyta</taxon>
        <taxon>Embryophyta</taxon>
        <taxon>Tracheophyta</taxon>
        <taxon>Spermatophyta</taxon>
        <taxon>Magnoliopsida</taxon>
        <taxon>eudicotyledons</taxon>
        <taxon>Gunneridae</taxon>
        <taxon>Pentapetalae</taxon>
        <taxon>rosids</taxon>
        <taxon>malvids</taxon>
        <taxon>Myrtales</taxon>
        <taxon>Lythraceae</taxon>
        <taxon>Punica</taxon>
    </lineage>
</organism>
<keyword evidence="2" id="KW-1185">Reference proteome</keyword>
<comment type="caution">
    <text evidence="1">The sequence shown here is derived from an EMBL/GenBank/DDBJ whole genome shotgun (WGS) entry which is preliminary data.</text>
</comment>
<sequence>MDPLPNVNRAHSMAAHDEAQRFITQGRDSSSEVMGFAAKIANEFSGGNPNFGSNRGDFKPRGRPFCDYCGRNGHHRATYYQLMDIQPLINRINAVRKPIRRGSLGLEENLGLPLPLFHNSVQAMRDSVSDMGNRDNLEASTRAAHLRHVWPSLLVGNGGPIS</sequence>
<evidence type="ECO:0000313" key="2">
    <source>
        <dbReference type="Proteomes" id="UP000233551"/>
    </source>
</evidence>
<dbReference type="AlphaFoldDB" id="A0A2I0I8B1"/>
<name>A0A2I0I8B1_PUNGR</name>